<dbReference type="InterPro" id="IPR038071">
    <property type="entry name" value="UROD/MetE-like_sf"/>
</dbReference>
<accession>A0A7W7RKC8</accession>
<evidence type="ECO:0000313" key="1">
    <source>
        <dbReference type="EMBL" id="MBB4933116.1"/>
    </source>
</evidence>
<keyword evidence="2" id="KW-1185">Reference proteome</keyword>
<dbReference type="AlphaFoldDB" id="A0A7W7RKC8"/>
<evidence type="ECO:0008006" key="3">
    <source>
        <dbReference type="Google" id="ProtNLM"/>
    </source>
</evidence>
<dbReference type="Proteomes" id="UP000523007">
    <property type="component" value="Unassembled WGS sequence"/>
</dbReference>
<dbReference type="Gene3D" id="3.20.20.210">
    <property type="match status" value="1"/>
</dbReference>
<dbReference type="SUPFAM" id="SSF51726">
    <property type="entry name" value="UROD/MetE-like"/>
    <property type="match status" value="1"/>
</dbReference>
<evidence type="ECO:0000313" key="2">
    <source>
        <dbReference type="Proteomes" id="UP000523007"/>
    </source>
</evidence>
<organism evidence="1 2">
    <name type="scientific">Lipingzhangella halophila</name>
    <dbReference type="NCBI Taxonomy" id="1783352"/>
    <lineage>
        <taxon>Bacteria</taxon>
        <taxon>Bacillati</taxon>
        <taxon>Actinomycetota</taxon>
        <taxon>Actinomycetes</taxon>
        <taxon>Streptosporangiales</taxon>
        <taxon>Nocardiopsidaceae</taxon>
        <taxon>Lipingzhangella</taxon>
    </lineage>
</organism>
<reference evidence="1 2" key="1">
    <citation type="submission" date="2020-08" db="EMBL/GenBank/DDBJ databases">
        <title>Sequencing the genomes of 1000 actinobacteria strains.</title>
        <authorList>
            <person name="Klenk H.-P."/>
        </authorList>
    </citation>
    <scope>NUCLEOTIDE SEQUENCE [LARGE SCALE GENOMIC DNA]</scope>
    <source>
        <strain evidence="1 2">DSM 102030</strain>
    </source>
</reference>
<gene>
    <name evidence="1" type="ORF">F4561_003936</name>
</gene>
<dbReference type="RefSeq" id="WP_184580781.1">
    <property type="nucleotide sequence ID" value="NZ_JACHJT010000001.1"/>
</dbReference>
<comment type="caution">
    <text evidence="1">The sequence shown here is derived from an EMBL/GenBank/DDBJ whole genome shotgun (WGS) entry which is preliminary data.</text>
</comment>
<name>A0A7W7RKC8_9ACTN</name>
<dbReference type="EMBL" id="JACHJT010000001">
    <property type="protein sequence ID" value="MBB4933116.1"/>
    <property type="molecule type" value="Genomic_DNA"/>
</dbReference>
<sequence length="345" mass="37111">MADRSVHLVGSYPAPTVEEAMAVAMRTAGARLRTLADGEVGERRDWVAHIIEKLREHPDVELVSDGGYTSYDDQPVFKVRKGHRLAGDSLELGHAARAEESYEAFSGLRAQHGLDGVAFQVGIPSDLDIALFSFGPAGAFRRRGAFRAALVREISEIAAWAGDDGVFQIECPAELVMIASAPPPLRPALARMLARPLMRLVTAAPPGSRFGVHLCVGDLQNRALRHLSDTGPIAAFAKALVRAWPRDRRLEFLHLPFASGDRPAPADARFYLPLRKLRGTPAGPRIVAGLVHESQSLADQRVVLGLVEAAVGRVVDVGPSCGLGRRTPEVAQTVLSRAVAIADSR</sequence>
<protein>
    <recommendedName>
        <fullName evidence="3">Cobalamin-independent methionine synthase MetE C-terminal/archaeal domain-containing protein</fullName>
    </recommendedName>
</protein>
<proteinExistence type="predicted"/>